<dbReference type="PROSITE" id="PS51257">
    <property type="entry name" value="PROKAR_LIPOPROTEIN"/>
    <property type="match status" value="1"/>
</dbReference>
<dbReference type="PANTHER" id="PTHR15001">
    <property type="entry name" value="BETA-DEFENSIN 123-RELATED"/>
    <property type="match status" value="1"/>
</dbReference>
<evidence type="ECO:0000313" key="14">
    <source>
        <dbReference type="Proteomes" id="UP000002281"/>
    </source>
</evidence>
<evidence type="ECO:0000256" key="3">
    <source>
        <dbReference type="ARBA" id="ARBA00007371"/>
    </source>
</evidence>
<dbReference type="InterPro" id="IPR025933">
    <property type="entry name" value="Beta_defensin_dom"/>
</dbReference>
<keyword evidence="7 10" id="KW-0211">Defensin</keyword>
<evidence type="ECO:0000256" key="1">
    <source>
        <dbReference type="ARBA" id="ARBA00002878"/>
    </source>
</evidence>
<protein>
    <recommendedName>
        <fullName evidence="10">Beta-defensin</fullName>
    </recommendedName>
</protein>
<evidence type="ECO:0000256" key="6">
    <source>
        <dbReference type="ARBA" id="ARBA00022729"/>
    </source>
</evidence>
<reference evidence="13" key="2">
    <citation type="submission" date="2025-08" db="UniProtKB">
        <authorList>
            <consortium name="Ensembl"/>
        </authorList>
    </citation>
    <scope>IDENTIFICATION</scope>
    <source>
        <strain evidence="13">Thoroughbred</strain>
    </source>
</reference>
<dbReference type="InterPro" id="IPR050544">
    <property type="entry name" value="Beta-defensin"/>
</dbReference>
<accession>A0A3Q2GVE3</accession>
<dbReference type="PaxDb" id="9796-ENSECAP00000024723"/>
<keyword evidence="8 10" id="KW-0044">Antibiotic</keyword>
<dbReference type="GO" id="GO:0005576">
    <property type="term" value="C:extracellular region"/>
    <property type="evidence" value="ECO:0007669"/>
    <property type="project" value="UniProtKB-SubCell"/>
</dbReference>
<evidence type="ECO:0000256" key="7">
    <source>
        <dbReference type="ARBA" id="ARBA00022940"/>
    </source>
</evidence>
<dbReference type="OMA" id="NASRKCC"/>
<keyword evidence="4 10" id="KW-0964">Secreted</keyword>
<dbReference type="AlphaFoldDB" id="A0A3Q2GVE3"/>
<dbReference type="PANTHER" id="PTHR15001:SF3">
    <property type="entry name" value="BETA-DEFENSIN 123"/>
    <property type="match status" value="1"/>
</dbReference>
<dbReference type="GeneTree" id="ENSGT00940000166325"/>
<organism evidence="13 14">
    <name type="scientific">Equus caballus</name>
    <name type="common">Horse</name>
    <dbReference type="NCBI Taxonomy" id="9796"/>
    <lineage>
        <taxon>Eukaryota</taxon>
        <taxon>Metazoa</taxon>
        <taxon>Chordata</taxon>
        <taxon>Craniata</taxon>
        <taxon>Vertebrata</taxon>
        <taxon>Euteleostomi</taxon>
        <taxon>Mammalia</taxon>
        <taxon>Eutheria</taxon>
        <taxon>Laurasiatheria</taxon>
        <taxon>Perissodactyla</taxon>
        <taxon>Equidae</taxon>
        <taxon>Equus</taxon>
    </lineage>
</organism>
<evidence type="ECO:0000256" key="4">
    <source>
        <dbReference type="ARBA" id="ARBA00022525"/>
    </source>
</evidence>
<reference evidence="13" key="3">
    <citation type="submission" date="2025-09" db="UniProtKB">
        <authorList>
            <consortium name="Ensembl"/>
        </authorList>
    </citation>
    <scope>IDENTIFICATION</scope>
    <source>
        <strain evidence="13">Thoroughbred</strain>
    </source>
</reference>
<comment type="similarity">
    <text evidence="3 10">Belongs to the beta-defensin family.</text>
</comment>
<name>A0A3Q2GVE3_HORSE</name>
<evidence type="ECO:0000256" key="9">
    <source>
        <dbReference type="ARBA" id="ARBA00023157"/>
    </source>
</evidence>
<dbReference type="InParanoid" id="A0A3Q2GVE3"/>
<evidence type="ECO:0000256" key="11">
    <source>
        <dbReference type="SAM" id="MobiDB-lite"/>
    </source>
</evidence>
<dbReference type="Ensembl" id="ENSECAT00000042847.1">
    <property type="protein sequence ID" value="ENSECAP00000024723.1"/>
    <property type="gene ID" value="ENSECAG00000033255.1"/>
</dbReference>
<keyword evidence="9" id="KW-1015">Disulfide bond</keyword>
<dbReference type="Bgee" id="ENSECAG00000033255">
    <property type="expression patterns" value="Expressed in oviduct epithelium and 1 other cell type or tissue"/>
</dbReference>
<keyword evidence="6 10" id="KW-0732">Signal</keyword>
<evidence type="ECO:0000256" key="10">
    <source>
        <dbReference type="RuleBase" id="RU231113"/>
    </source>
</evidence>
<evidence type="ECO:0000256" key="5">
    <source>
        <dbReference type="ARBA" id="ARBA00022529"/>
    </source>
</evidence>
<feature type="signal peptide" evidence="10">
    <location>
        <begin position="1"/>
        <end position="20"/>
    </location>
</feature>
<evidence type="ECO:0000256" key="8">
    <source>
        <dbReference type="ARBA" id="ARBA00023022"/>
    </source>
</evidence>
<comment type="function">
    <text evidence="1 10">Has antibacterial activity.</text>
</comment>
<feature type="domain" description="Beta-defensin" evidence="12">
    <location>
        <begin position="25"/>
        <end position="54"/>
    </location>
</feature>
<comment type="subcellular location">
    <subcellularLocation>
        <location evidence="2 10">Secreted</location>
    </subcellularLocation>
</comment>
<feature type="chain" id="PRO_5018382683" description="Beta-defensin" evidence="10">
    <location>
        <begin position="21"/>
        <end position="87"/>
    </location>
</feature>
<evidence type="ECO:0000256" key="2">
    <source>
        <dbReference type="ARBA" id="ARBA00004613"/>
    </source>
</evidence>
<dbReference type="GO" id="GO:0042742">
    <property type="term" value="P:defense response to bacterium"/>
    <property type="evidence" value="ECO:0007669"/>
    <property type="project" value="UniProtKB-UniRule"/>
</dbReference>
<keyword evidence="5 10" id="KW-0929">Antimicrobial</keyword>
<dbReference type="GO" id="GO:0045087">
    <property type="term" value="P:innate immune response"/>
    <property type="evidence" value="ECO:0007669"/>
    <property type="project" value="InterPro"/>
</dbReference>
<sequence>MKLLLLVFAALGFLVTPASGGWTGCTGNLPGHCKVQCSSLERAMFMCDRYRPCCVRDSSIPVPPPVQINKPSTKREKERPGEVLLNN</sequence>
<keyword evidence="14" id="KW-1185">Reference proteome</keyword>
<proteinExistence type="inferred from homology"/>
<dbReference type="Proteomes" id="UP000002281">
    <property type="component" value="Chromosome 22"/>
</dbReference>
<dbReference type="Pfam" id="PF13841">
    <property type="entry name" value="Defensin_beta_2"/>
    <property type="match status" value="1"/>
</dbReference>
<evidence type="ECO:0000313" key="13">
    <source>
        <dbReference type="Ensembl" id="ENSECAP00000024723.1"/>
    </source>
</evidence>
<reference evidence="13 14" key="1">
    <citation type="journal article" date="2009" name="Science">
        <title>Genome sequence, comparative analysis, and population genetics of the domestic horse.</title>
        <authorList>
            <consortium name="Broad Institute Genome Sequencing Platform"/>
            <consortium name="Broad Institute Whole Genome Assembly Team"/>
            <person name="Wade C.M."/>
            <person name="Giulotto E."/>
            <person name="Sigurdsson S."/>
            <person name="Zoli M."/>
            <person name="Gnerre S."/>
            <person name="Imsland F."/>
            <person name="Lear T.L."/>
            <person name="Adelson D.L."/>
            <person name="Bailey E."/>
            <person name="Bellone R.R."/>
            <person name="Bloecker H."/>
            <person name="Distl O."/>
            <person name="Edgar R.C."/>
            <person name="Garber M."/>
            <person name="Leeb T."/>
            <person name="Mauceli E."/>
            <person name="MacLeod J.N."/>
            <person name="Penedo M.C.T."/>
            <person name="Raison J.M."/>
            <person name="Sharpe T."/>
            <person name="Vogel J."/>
            <person name="Andersson L."/>
            <person name="Antczak D.F."/>
            <person name="Biagi T."/>
            <person name="Binns M.M."/>
            <person name="Chowdhary B.P."/>
            <person name="Coleman S.J."/>
            <person name="Della Valle G."/>
            <person name="Fryc S."/>
            <person name="Guerin G."/>
            <person name="Hasegawa T."/>
            <person name="Hill E.W."/>
            <person name="Jurka J."/>
            <person name="Kiialainen A."/>
            <person name="Lindgren G."/>
            <person name="Liu J."/>
            <person name="Magnani E."/>
            <person name="Mickelson J.R."/>
            <person name="Murray J."/>
            <person name="Nergadze S.G."/>
            <person name="Onofrio R."/>
            <person name="Pedroni S."/>
            <person name="Piras M.F."/>
            <person name="Raudsepp T."/>
            <person name="Rocchi M."/>
            <person name="Roeed K.H."/>
            <person name="Ryder O.A."/>
            <person name="Searle S."/>
            <person name="Skow L."/>
            <person name="Swinburne J.E."/>
            <person name="Syvaenen A.C."/>
            <person name="Tozaki T."/>
            <person name="Valberg S.J."/>
            <person name="Vaudin M."/>
            <person name="White J.R."/>
            <person name="Zody M.C."/>
            <person name="Lander E.S."/>
            <person name="Lindblad-Toh K."/>
        </authorList>
    </citation>
    <scope>NUCLEOTIDE SEQUENCE [LARGE SCALE GENOMIC DNA]</scope>
    <source>
        <strain evidence="13 14">Thoroughbred</strain>
    </source>
</reference>
<evidence type="ECO:0000259" key="12">
    <source>
        <dbReference type="Pfam" id="PF13841"/>
    </source>
</evidence>
<feature type="region of interest" description="Disordered" evidence="11">
    <location>
        <begin position="65"/>
        <end position="87"/>
    </location>
</feature>